<keyword evidence="2" id="KW-0067">ATP-binding</keyword>
<evidence type="ECO:0000256" key="3">
    <source>
        <dbReference type="SAM" id="MobiDB-lite"/>
    </source>
</evidence>
<feature type="compositionally biased region" description="Pro residues" evidence="3">
    <location>
        <begin position="1397"/>
        <end position="1411"/>
    </location>
</feature>
<keyword evidence="1" id="KW-0547">Nucleotide-binding</keyword>
<sequence>MSSRKKQLSGDIHIPLCQKASCKAQLTELAAALRNKELTCVTDYRPFGKYSQWFQEAFQETTFTIIHKCPFLWRKMNTCLDLLKESSKIMAIDINPEHSSVDEKEDVDSSFVEFFEDLMTHEVKNKETLGAFLDMITPYLRDECDESEPASEPTENSSNPSGSTSVSGGDDIASMRVGDQEEEEEAEENRDGFKVHPDKFNCKIFSRVFMRSSSISFANHESYGYSEGPCMKMKNTIDGLKVKFAHDKAKILSNLQYILFKVLPDMYEKRMVAGLATLGTCDELSVQSRAQSMLELILFQDRGAVKGLDFSSLVRVESSLSSALQKLRASFAVSHNKGTQLTIQRLCTLYLMVHCEMIMISQDGGEMLSCNTHFSTVIGRPFVSTRNRNRADESLEVLDFFITETNKKSCNGVRARVAEFIKLDNPYQLAKELTRASLSTQTIVTFELLKKVFLKLDLNALSFLEEYVKPTSSTLFRKAKEVPMTCIVILLRGLTHLFSHGLKQAANQDIKLLCLKAMSVMNMASRRDLPNEVGRMMQTLLFDPKPAVRKGIIKFYSERNNYAEVQPIFLQNEVERILCPLLQFTPDRKLPSEKLTGQWTLFSGNFGTTEVLVLIHKPTQVVHMNDNHTRFRSQVDFHHNQMRRLKHLQHKNIVKMFSYQEHCIPQFYVVEDYLTTNFQTALKNRSDNRAFFPRSQLFKFLINACSALEYCHSKDFVHRNVIGSSFFMFGEEIKLCGFQLCVRIVEGQGKAVEQNNVGVPTRWTAPESLEKGEYTRESDVYMFGHLMYEVLTHGLMPYSHIQMSDSEIVPLIIDGNASLCREACIEKSSFKIIGECVQHAPCNRPDMSSLQSMLEDLYNWVSENPSEKIRQYPDLTKGTGRSSTQYKVGAMQHHRAEVRPSEARSFIVLTESRRVFRVNGRLVIQEVLSRSWPPEMKVKIETEVLSSVLPPIKLFKAQNGSELIEFSLPSGCIGNLQEVTVKRLLGKNSPRLYLYCIYQVAVLLENLYSISWVLGDLCASNVYVECLENDVKVHVGSLAHLVFLSQYEENELSEEMPRPTNPDVVARGAPEVNSSGLYSAAADVFNFGNFAWEVLTAYDHKDREEELLRVINDSSEYSSCYSQEPQAAACEHIAKGAWKGKHKKPESCSESFYELIKLCVSGAESNRPTVPHLKEQIKKYCLEQYQLPMEEVKDSSRGEPPETSPSIATLNSSMFELDEMNETVAGSSFMDSDSLYNLLDEEVVKSKNAVFRELIAKSSLVSPSPVFAEEAYMTPRYLNETIYGETTDTSDERIYEDIDQCVEDIGDQDTKNVSAKKLSLLEKKKKFKSFSKDYLALNYSSHGVMDDDSSPEEIYDDNCEIYLTAGEEKESKTAQAPEDDYHSDIFYENTEEQGGKIPPPPKASLPLPPVPTVKQPDKEQAQHFLKSPLPVEAARPFRFNVKKFIPFSKPTRPPPLPKCPPPLVPNPNSSAEPVIEDPSDQHEAEDLYEDI</sequence>
<dbReference type="InterPro" id="IPR000719">
    <property type="entry name" value="Prot_kinase_dom"/>
</dbReference>
<dbReference type="Gene3D" id="1.10.510.10">
    <property type="entry name" value="Transferase(Phosphotransferase) domain 1"/>
    <property type="match status" value="2"/>
</dbReference>
<feature type="region of interest" description="Disordered" evidence="3">
    <location>
        <begin position="144"/>
        <end position="192"/>
    </location>
</feature>
<dbReference type="Proteomes" id="UP000694888">
    <property type="component" value="Unplaced"/>
</dbReference>
<gene>
    <name evidence="6 7" type="primary">LOC101864126</name>
</gene>
<dbReference type="PANTHER" id="PTHR24418">
    <property type="entry name" value="TYROSINE-PROTEIN KINASE"/>
    <property type="match status" value="1"/>
</dbReference>
<evidence type="ECO:0000313" key="5">
    <source>
        <dbReference type="Proteomes" id="UP000694888"/>
    </source>
</evidence>
<feature type="compositionally biased region" description="Pro residues" evidence="3">
    <location>
        <begin position="1451"/>
        <end position="1465"/>
    </location>
</feature>
<evidence type="ECO:0000256" key="1">
    <source>
        <dbReference type="ARBA" id="ARBA00022741"/>
    </source>
</evidence>
<dbReference type="InterPro" id="IPR050198">
    <property type="entry name" value="Non-receptor_tyrosine_kinases"/>
</dbReference>
<feature type="region of interest" description="Disordered" evidence="3">
    <location>
        <begin position="1387"/>
        <end position="1422"/>
    </location>
</feature>
<organism evidence="5 7">
    <name type="scientific">Aplysia californica</name>
    <name type="common">California sea hare</name>
    <dbReference type="NCBI Taxonomy" id="6500"/>
    <lineage>
        <taxon>Eukaryota</taxon>
        <taxon>Metazoa</taxon>
        <taxon>Spiralia</taxon>
        <taxon>Lophotrochozoa</taxon>
        <taxon>Mollusca</taxon>
        <taxon>Gastropoda</taxon>
        <taxon>Heterobranchia</taxon>
        <taxon>Euthyneura</taxon>
        <taxon>Tectipleura</taxon>
        <taxon>Aplysiida</taxon>
        <taxon>Aplysioidea</taxon>
        <taxon>Aplysiidae</taxon>
        <taxon>Aplysia</taxon>
    </lineage>
</organism>
<dbReference type="Pfam" id="PF07714">
    <property type="entry name" value="PK_Tyr_Ser-Thr"/>
    <property type="match status" value="2"/>
</dbReference>
<dbReference type="RefSeq" id="XP_005091773.1">
    <property type="nucleotide sequence ID" value="XM_005091716.2"/>
</dbReference>
<dbReference type="InterPro" id="IPR011009">
    <property type="entry name" value="Kinase-like_dom_sf"/>
</dbReference>
<feature type="region of interest" description="Disordered" evidence="3">
    <location>
        <begin position="1447"/>
        <end position="1491"/>
    </location>
</feature>
<evidence type="ECO:0000313" key="7">
    <source>
        <dbReference type="RefSeq" id="XP_005091774.1"/>
    </source>
</evidence>
<dbReference type="RefSeq" id="XP_005091774.1">
    <property type="nucleotide sequence ID" value="XM_005091717.2"/>
</dbReference>
<accession>A0ABM0JEC1</accession>
<name>A0ABM0JEC1_APLCA</name>
<dbReference type="InterPro" id="IPR001245">
    <property type="entry name" value="Ser-Thr/Tyr_kinase_cat_dom"/>
</dbReference>
<evidence type="ECO:0000256" key="2">
    <source>
        <dbReference type="ARBA" id="ARBA00022840"/>
    </source>
</evidence>
<feature type="compositionally biased region" description="Low complexity" evidence="3">
    <location>
        <begin position="150"/>
        <end position="169"/>
    </location>
</feature>
<reference evidence="6 7" key="1">
    <citation type="submission" date="2025-05" db="UniProtKB">
        <authorList>
            <consortium name="RefSeq"/>
        </authorList>
    </citation>
    <scope>IDENTIFICATION</scope>
</reference>
<evidence type="ECO:0000313" key="6">
    <source>
        <dbReference type="RefSeq" id="XP_005091773.1"/>
    </source>
</evidence>
<evidence type="ECO:0000259" key="4">
    <source>
        <dbReference type="PROSITE" id="PS50011"/>
    </source>
</evidence>
<dbReference type="SUPFAM" id="SSF56112">
    <property type="entry name" value="Protein kinase-like (PK-like)"/>
    <property type="match status" value="2"/>
</dbReference>
<dbReference type="GeneID" id="101864126"/>
<dbReference type="PROSITE" id="PS50011">
    <property type="entry name" value="PROTEIN_KINASE_DOM"/>
    <property type="match status" value="1"/>
</dbReference>
<keyword evidence="5" id="KW-1185">Reference proteome</keyword>
<feature type="domain" description="Protein kinase" evidence="4">
    <location>
        <begin position="595"/>
        <end position="861"/>
    </location>
</feature>
<proteinExistence type="predicted"/>
<protein>
    <submittedName>
        <fullName evidence="6 7">Uncharacterized protein LOC101864126</fullName>
    </submittedName>
</protein>